<reference evidence="1 2" key="1">
    <citation type="submission" date="2019-12" db="EMBL/GenBank/DDBJ databases">
        <authorList>
            <person name="Alioto T."/>
            <person name="Alioto T."/>
            <person name="Gomez Garrido J."/>
        </authorList>
    </citation>
    <scope>NUCLEOTIDE SEQUENCE [LARGE SCALE GENOMIC DNA]</scope>
</reference>
<organism evidence="1 2">
    <name type="scientific">Olea europaea subsp. europaea</name>
    <dbReference type="NCBI Taxonomy" id="158383"/>
    <lineage>
        <taxon>Eukaryota</taxon>
        <taxon>Viridiplantae</taxon>
        <taxon>Streptophyta</taxon>
        <taxon>Embryophyta</taxon>
        <taxon>Tracheophyta</taxon>
        <taxon>Spermatophyta</taxon>
        <taxon>Magnoliopsida</taxon>
        <taxon>eudicotyledons</taxon>
        <taxon>Gunneridae</taxon>
        <taxon>Pentapetalae</taxon>
        <taxon>asterids</taxon>
        <taxon>lamiids</taxon>
        <taxon>Lamiales</taxon>
        <taxon>Oleaceae</taxon>
        <taxon>Oleeae</taxon>
        <taxon>Olea</taxon>
    </lineage>
</organism>
<gene>
    <name evidence="1" type="ORF">OLEA9_A090535</name>
</gene>
<sequence length="201" mass="23197">MSNVLFSIFNFVQFQFYAHSSDPYPHLPLSFLDLPFSILFLFIIQCCDIRDPSEGKIVENFLDKEGLEESKKMRILSIIKGMGFKEEIGGIKGGNYSPEFGVVQDADRLDAIGAIGIARCFTFGGSRNSMLHDPNIKPRSDLSKDKYINKDEQTTLNHFHEKLLKLKDLMKTQAGQRRAEKRHKFMVEFLEEFYEEWDGRA</sequence>
<name>A0A8S0SIL0_OLEEU</name>
<dbReference type="EMBL" id="CACTIH010005436">
    <property type="protein sequence ID" value="CAA2992416.1"/>
    <property type="molecule type" value="Genomic_DNA"/>
</dbReference>
<accession>A0A8S0SIL0</accession>
<evidence type="ECO:0000313" key="2">
    <source>
        <dbReference type="Proteomes" id="UP000594638"/>
    </source>
</evidence>
<dbReference type="Gramene" id="OE9A090535T3">
    <property type="protein sequence ID" value="OE9A090535C3"/>
    <property type="gene ID" value="OE9A090535"/>
</dbReference>
<dbReference type="AlphaFoldDB" id="A0A8S0SIL0"/>
<dbReference type="Gramene" id="OE9A090535T1">
    <property type="protein sequence ID" value="OE9A090535C1"/>
    <property type="gene ID" value="OE9A090535"/>
</dbReference>
<comment type="caution">
    <text evidence="1">The sequence shown here is derived from an EMBL/GenBank/DDBJ whole genome shotgun (WGS) entry which is preliminary data.</text>
</comment>
<dbReference type="Gene3D" id="1.20.58.1910">
    <property type="match status" value="1"/>
</dbReference>
<dbReference type="OrthoDB" id="16547at2759"/>
<dbReference type="Gramene" id="OE9A090535T2">
    <property type="protein sequence ID" value="OE9A090535C2"/>
    <property type="gene ID" value="OE9A090535"/>
</dbReference>
<dbReference type="SUPFAM" id="SSF109604">
    <property type="entry name" value="HD-domain/PDEase-like"/>
    <property type="match status" value="1"/>
</dbReference>
<dbReference type="Proteomes" id="UP000594638">
    <property type="component" value="Unassembled WGS sequence"/>
</dbReference>
<keyword evidence="2" id="KW-1185">Reference proteome</keyword>
<protein>
    <submittedName>
        <fullName evidence="1">Uncharacterized protein</fullName>
    </submittedName>
</protein>
<dbReference type="PANTHER" id="PTHR33594:SF1">
    <property type="entry name" value="HD_PDEASE DOMAIN-CONTAINING PROTEIN"/>
    <property type="match status" value="1"/>
</dbReference>
<dbReference type="PANTHER" id="PTHR33594">
    <property type="entry name" value="SUPERFAMILY HYDROLASE, PUTATIVE (AFU_ORTHOLOGUE AFUA_1G03035)-RELATED"/>
    <property type="match status" value="1"/>
</dbReference>
<evidence type="ECO:0000313" key="1">
    <source>
        <dbReference type="EMBL" id="CAA2992416.1"/>
    </source>
</evidence>
<proteinExistence type="predicted"/>